<dbReference type="EMBL" id="JANTQA010000063">
    <property type="protein sequence ID" value="KAJ3426603.1"/>
    <property type="molecule type" value="Genomic_DNA"/>
</dbReference>
<organism evidence="7 8">
    <name type="scientific">Anaeramoeba flamelloides</name>
    <dbReference type="NCBI Taxonomy" id="1746091"/>
    <lineage>
        <taxon>Eukaryota</taxon>
        <taxon>Metamonada</taxon>
        <taxon>Anaeramoebidae</taxon>
        <taxon>Anaeramoeba</taxon>
    </lineage>
</organism>
<reference evidence="7" key="1">
    <citation type="submission" date="2022-08" db="EMBL/GenBank/DDBJ databases">
        <title>Novel sulphate-reducing endosymbionts in the free-living metamonad Anaeramoeba.</title>
        <authorList>
            <person name="Jerlstrom-Hultqvist J."/>
            <person name="Cepicka I."/>
            <person name="Gallot-Lavallee L."/>
            <person name="Salas-Leiva D."/>
            <person name="Curtis B.A."/>
            <person name="Zahonova K."/>
            <person name="Pipaliya S."/>
            <person name="Dacks J."/>
            <person name="Roger A.J."/>
        </authorList>
    </citation>
    <scope>NUCLEOTIDE SEQUENCE</scope>
    <source>
        <strain evidence="7">Busselton2</strain>
    </source>
</reference>
<evidence type="ECO:0000256" key="4">
    <source>
        <dbReference type="ARBA" id="ARBA00022989"/>
    </source>
</evidence>
<dbReference type="PANTHER" id="PTHR15876">
    <property type="entry name" value="TRANSMEMBRANE PROTEIN ADIPOCYTE-ASSOCIATED 1"/>
    <property type="match status" value="1"/>
</dbReference>
<sequence>MISGILLTSEPFQLNFCESIVKKKSGIHLYALVTCIINLLFLFFLLFRFKKHRFVIKNSTGFSLLYLYTLLYLITILSFVNVLLEAFGLLKKDFLAQVAFLISHLILFFCELTILISLMSVNHINVLRQSIKRTFVVIMVLFVAELIINFGFKIPIWHYEKTNSAIIFWFVVDTSFLLTYIVVLVLSNLPSLAHKFPLKEEFYRYTTLLLSIKLSFVTGNLFLFFATKIGYW</sequence>
<evidence type="ECO:0000256" key="3">
    <source>
        <dbReference type="ARBA" id="ARBA00022692"/>
    </source>
</evidence>
<proteinExistence type="inferred from homology"/>
<evidence type="ECO:0000256" key="6">
    <source>
        <dbReference type="SAM" id="Phobius"/>
    </source>
</evidence>
<feature type="transmembrane region" description="Helical" evidence="6">
    <location>
        <begin position="61"/>
        <end position="84"/>
    </location>
</feature>
<evidence type="ECO:0000256" key="2">
    <source>
        <dbReference type="ARBA" id="ARBA00010125"/>
    </source>
</evidence>
<comment type="similarity">
    <text evidence="2">Belongs to the UPF0359 family.</text>
</comment>
<feature type="transmembrane region" description="Helical" evidence="6">
    <location>
        <begin position="96"/>
        <end position="122"/>
    </location>
</feature>
<gene>
    <name evidence="7" type="ORF">M0812_26169</name>
</gene>
<protein>
    <submittedName>
        <fullName evidence="7">Transmembrane protein adipocyte-associated</fullName>
    </submittedName>
</protein>
<accession>A0AAV7YGA7</accession>
<feature type="transmembrane region" description="Helical" evidence="6">
    <location>
        <begin position="29"/>
        <end position="49"/>
    </location>
</feature>
<evidence type="ECO:0000313" key="8">
    <source>
        <dbReference type="Proteomes" id="UP001146793"/>
    </source>
</evidence>
<dbReference type="AlphaFoldDB" id="A0AAV7YGA7"/>
<keyword evidence="5 6" id="KW-0472">Membrane</keyword>
<feature type="transmembrane region" description="Helical" evidence="6">
    <location>
        <begin position="134"/>
        <end position="154"/>
    </location>
</feature>
<keyword evidence="3 6" id="KW-0812">Transmembrane</keyword>
<evidence type="ECO:0000313" key="7">
    <source>
        <dbReference type="EMBL" id="KAJ3426603.1"/>
    </source>
</evidence>
<dbReference type="PANTHER" id="PTHR15876:SF8">
    <property type="entry name" value="TRANSMEMBRANE PROTEIN ADIPOCYTE-ASSOCIATED 1"/>
    <property type="match status" value="1"/>
</dbReference>
<dbReference type="InterPro" id="IPR018781">
    <property type="entry name" value="TPRA1/CAND2/CAND8"/>
</dbReference>
<evidence type="ECO:0000256" key="1">
    <source>
        <dbReference type="ARBA" id="ARBA00004141"/>
    </source>
</evidence>
<dbReference type="Proteomes" id="UP001146793">
    <property type="component" value="Unassembled WGS sequence"/>
</dbReference>
<evidence type="ECO:0000256" key="5">
    <source>
        <dbReference type="ARBA" id="ARBA00023136"/>
    </source>
</evidence>
<feature type="transmembrane region" description="Helical" evidence="6">
    <location>
        <begin position="207"/>
        <end position="226"/>
    </location>
</feature>
<comment type="caution">
    <text evidence="7">The sequence shown here is derived from an EMBL/GenBank/DDBJ whole genome shotgun (WGS) entry which is preliminary data.</text>
</comment>
<comment type="subcellular location">
    <subcellularLocation>
        <location evidence="1">Membrane</location>
        <topology evidence="1">Multi-pass membrane protein</topology>
    </subcellularLocation>
</comment>
<dbReference type="GO" id="GO:0005886">
    <property type="term" value="C:plasma membrane"/>
    <property type="evidence" value="ECO:0007669"/>
    <property type="project" value="TreeGrafter"/>
</dbReference>
<dbReference type="Pfam" id="PF10160">
    <property type="entry name" value="Tmemb_40"/>
    <property type="match status" value="1"/>
</dbReference>
<feature type="transmembrane region" description="Helical" evidence="6">
    <location>
        <begin position="166"/>
        <end position="186"/>
    </location>
</feature>
<keyword evidence="4 6" id="KW-1133">Transmembrane helix</keyword>
<dbReference type="GO" id="GO:0004930">
    <property type="term" value="F:G protein-coupled receptor activity"/>
    <property type="evidence" value="ECO:0007669"/>
    <property type="project" value="TreeGrafter"/>
</dbReference>
<name>A0AAV7YGA7_9EUKA</name>